<feature type="non-terminal residue" evidence="2">
    <location>
        <position position="1"/>
    </location>
</feature>
<evidence type="ECO:0000313" key="2">
    <source>
        <dbReference type="EMBL" id="CAF1045622.1"/>
    </source>
</evidence>
<dbReference type="AlphaFoldDB" id="A0A814K365"/>
<dbReference type="Pfam" id="PF10551">
    <property type="entry name" value="MULE"/>
    <property type="match status" value="1"/>
</dbReference>
<protein>
    <recommendedName>
        <fullName evidence="1">MULE transposase domain-containing protein</fullName>
    </recommendedName>
</protein>
<dbReference type="Proteomes" id="UP000663879">
    <property type="component" value="Unassembled WGS sequence"/>
</dbReference>
<keyword evidence="3" id="KW-1185">Reference proteome</keyword>
<name>A0A814K365_9BILA</name>
<organism evidence="2 3">
    <name type="scientific">Brachionus calyciflorus</name>
    <dbReference type="NCBI Taxonomy" id="104777"/>
    <lineage>
        <taxon>Eukaryota</taxon>
        <taxon>Metazoa</taxon>
        <taxon>Spiralia</taxon>
        <taxon>Gnathifera</taxon>
        <taxon>Rotifera</taxon>
        <taxon>Eurotatoria</taxon>
        <taxon>Monogononta</taxon>
        <taxon>Pseudotrocha</taxon>
        <taxon>Ploima</taxon>
        <taxon>Brachionidae</taxon>
        <taxon>Brachionus</taxon>
    </lineage>
</organism>
<reference evidence="2" key="1">
    <citation type="submission" date="2021-02" db="EMBL/GenBank/DDBJ databases">
        <authorList>
            <person name="Nowell W R."/>
        </authorList>
    </citation>
    <scope>NUCLEOTIDE SEQUENCE</scope>
    <source>
        <strain evidence="2">Ploen Becks lab</strain>
    </source>
</reference>
<evidence type="ECO:0000313" key="3">
    <source>
        <dbReference type="Proteomes" id="UP000663879"/>
    </source>
</evidence>
<sequence length="256" mass="30157">IEKNDLSIESAYPFAPTYRSSQKHLYKLRKENLPPLPKERSDLIFEDDYARFTKHAWDYNEMHACVFIFLTNKTEDIYNKLLDKLKLAAEKLGFFLNPDLIVSDYEAAVINALKTKIFNASIKGCHFHYTQALWKNVRLIGLTNKYSENASIREWLNYFKSLPFVPFEELDNVFLQIKSIKPSESVSKLDEFISYFTRTWILHKIFTPFTWNHFNTEGPRTYNHVEGFNHKINNYIDNNHLHVYSAINTLKGLVTT</sequence>
<proteinExistence type="predicted"/>
<feature type="domain" description="MULE transposase" evidence="1">
    <location>
        <begin position="59"/>
        <end position="130"/>
    </location>
</feature>
<dbReference type="EMBL" id="CAJNOC010005204">
    <property type="protein sequence ID" value="CAF1045622.1"/>
    <property type="molecule type" value="Genomic_DNA"/>
</dbReference>
<evidence type="ECO:0000259" key="1">
    <source>
        <dbReference type="Pfam" id="PF10551"/>
    </source>
</evidence>
<accession>A0A814K365</accession>
<dbReference type="OrthoDB" id="10029846at2759"/>
<dbReference type="InterPro" id="IPR018289">
    <property type="entry name" value="MULE_transposase_dom"/>
</dbReference>
<gene>
    <name evidence="2" type="ORF">OXX778_LOCUS18570</name>
</gene>
<comment type="caution">
    <text evidence="2">The sequence shown here is derived from an EMBL/GenBank/DDBJ whole genome shotgun (WGS) entry which is preliminary data.</text>
</comment>